<evidence type="ECO:0000256" key="6">
    <source>
        <dbReference type="PROSITE-ProRule" id="PRU00146"/>
    </source>
</evidence>
<dbReference type="InterPro" id="IPR013083">
    <property type="entry name" value="Znf_RING/FYVE/PHD"/>
</dbReference>
<dbReference type="PANTHER" id="PTHR46174:SF1">
    <property type="entry name" value="CXXC-TYPE ZINC FINGER PROTEIN 1"/>
    <property type="match status" value="1"/>
</dbReference>
<evidence type="ECO:0000256" key="3">
    <source>
        <dbReference type="ARBA" id="ARBA00022771"/>
    </source>
</evidence>
<dbReference type="EMBL" id="CAVMBE010000003">
    <property type="protein sequence ID" value="CAK3806213.1"/>
    <property type="molecule type" value="Genomic_DNA"/>
</dbReference>
<protein>
    <submittedName>
        <fullName evidence="8">Compass component spp1</fullName>
    </submittedName>
</protein>
<dbReference type="Proteomes" id="UP001296104">
    <property type="component" value="Unassembled WGS sequence"/>
</dbReference>
<dbReference type="PROSITE" id="PS50016">
    <property type="entry name" value="ZF_PHD_2"/>
    <property type="match status" value="1"/>
</dbReference>
<comment type="caution">
    <text evidence="8">The sequence shown here is derived from an EMBL/GenBank/DDBJ whole genome shotgun (WGS) entry which is preliminary data.</text>
</comment>
<evidence type="ECO:0000313" key="8">
    <source>
        <dbReference type="EMBL" id="CAK3806213.1"/>
    </source>
</evidence>
<evidence type="ECO:0000313" key="9">
    <source>
        <dbReference type="Proteomes" id="UP001296104"/>
    </source>
</evidence>
<dbReference type="InterPro" id="IPR011011">
    <property type="entry name" value="Znf_FYVE_PHD"/>
</dbReference>
<evidence type="ECO:0000256" key="1">
    <source>
        <dbReference type="ARBA" id="ARBA00004123"/>
    </source>
</evidence>
<name>A0AAI8YS26_9PEZI</name>
<dbReference type="InterPro" id="IPR019787">
    <property type="entry name" value="Znf_PHD-finger"/>
</dbReference>
<feature type="domain" description="PHD-type" evidence="7">
    <location>
        <begin position="174"/>
        <end position="228"/>
    </location>
</feature>
<gene>
    <name evidence="8" type="ORF">LECACI_7A000941</name>
</gene>
<organism evidence="8 9">
    <name type="scientific">Lecanosticta acicola</name>
    <dbReference type="NCBI Taxonomy" id="111012"/>
    <lineage>
        <taxon>Eukaryota</taxon>
        <taxon>Fungi</taxon>
        <taxon>Dikarya</taxon>
        <taxon>Ascomycota</taxon>
        <taxon>Pezizomycotina</taxon>
        <taxon>Dothideomycetes</taxon>
        <taxon>Dothideomycetidae</taxon>
        <taxon>Mycosphaerellales</taxon>
        <taxon>Mycosphaerellaceae</taxon>
        <taxon>Lecanosticta</taxon>
    </lineage>
</organism>
<comment type="subcellular location">
    <subcellularLocation>
        <location evidence="1">Nucleus</location>
    </subcellularLocation>
</comment>
<evidence type="ECO:0000256" key="2">
    <source>
        <dbReference type="ARBA" id="ARBA00022723"/>
    </source>
</evidence>
<keyword evidence="2" id="KW-0479">Metal-binding</keyword>
<keyword evidence="3 6" id="KW-0863">Zinc-finger</keyword>
<evidence type="ECO:0000256" key="4">
    <source>
        <dbReference type="ARBA" id="ARBA00022833"/>
    </source>
</evidence>
<accession>A0AAI8YS26</accession>
<dbReference type="Pfam" id="PF00628">
    <property type="entry name" value="PHD"/>
    <property type="match status" value="1"/>
</dbReference>
<dbReference type="PANTHER" id="PTHR46174">
    <property type="entry name" value="CXXC-TYPE ZINC FINGER PROTEIN 1"/>
    <property type="match status" value="1"/>
</dbReference>
<dbReference type="GO" id="GO:0008270">
    <property type="term" value="F:zinc ion binding"/>
    <property type="evidence" value="ECO:0007669"/>
    <property type="project" value="UniProtKB-KW"/>
</dbReference>
<dbReference type="GO" id="GO:0045893">
    <property type="term" value="P:positive regulation of DNA-templated transcription"/>
    <property type="evidence" value="ECO:0007669"/>
    <property type="project" value="TreeGrafter"/>
</dbReference>
<dbReference type="SUPFAM" id="SSF57903">
    <property type="entry name" value="FYVE/PHD zinc finger"/>
    <property type="match status" value="1"/>
</dbReference>
<keyword evidence="5" id="KW-0539">Nucleus</keyword>
<dbReference type="AlphaFoldDB" id="A0AAI8YS26"/>
<dbReference type="PROSITE" id="PS01359">
    <property type="entry name" value="ZF_PHD_1"/>
    <property type="match status" value="1"/>
</dbReference>
<dbReference type="GO" id="GO:0048188">
    <property type="term" value="C:Set1C/COMPASS complex"/>
    <property type="evidence" value="ECO:0007669"/>
    <property type="project" value="InterPro"/>
</dbReference>
<reference evidence="8" key="1">
    <citation type="submission" date="2023-11" db="EMBL/GenBank/DDBJ databases">
        <authorList>
            <person name="Alioto T."/>
            <person name="Alioto T."/>
            <person name="Gomez Garrido J."/>
        </authorList>
    </citation>
    <scope>NUCLEOTIDE SEQUENCE</scope>
</reference>
<evidence type="ECO:0000256" key="5">
    <source>
        <dbReference type="ARBA" id="ARBA00023242"/>
    </source>
</evidence>
<proteinExistence type="predicted"/>
<keyword evidence="9" id="KW-1185">Reference proteome</keyword>
<keyword evidence="4" id="KW-0862">Zinc</keyword>
<evidence type="ECO:0000259" key="7">
    <source>
        <dbReference type="PROSITE" id="PS50016"/>
    </source>
</evidence>
<dbReference type="Gene3D" id="3.30.40.10">
    <property type="entry name" value="Zinc/RING finger domain, C3HC4 (zinc finger)"/>
    <property type="match status" value="1"/>
</dbReference>
<dbReference type="SMART" id="SM00249">
    <property type="entry name" value="PHD"/>
    <property type="match status" value="1"/>
</dbReference>
<dbReference type="InterPro" id="IPR019786">
    <property type="entry name" value="Zinc_finger_PHD-type_CS"/>
</dbReference>
<sequence>MPHPVLRPRQRSEDLRELYRENDANNGAVQDSVKRHRLRRIKAYSALATAAAASHDRPRVYSLPVSQDEVLERFTAKNKPVVERKTTEVLVHKLFTPACDESPSTASDFSCTGDLSNASTLLHRKSKAEDLRSRYALESKTVVDGGEYSEPDTLFLGNIVNSETTATHEPVEEAVYCICRRPLDAAQGEMVKCDVCSEWFHLHCVGQGHRDVDYFADHIFFCPDCETIAFQEMAADEEKAALTAGAVADAGAGVDAGKERD</sequence>
<dbReference type="InterPro" id="IPR037869">
    <property type="entry name" value="Spp1/CFP1"/>
</dbReference>
<dbReference type="InterPro" id="IPR001965">
    <property type="entry name" value="Znf_PHD"/>
</dbReference>